<dbReference type="EMBL" id="JBHSQH010000001">
    <property type="protein sequence ID" value="MFC5970032.1"/>
    <property type="molecule type" value="Genomic_DNA"/>
</dbReference>
<gene>
    <name evidence="1" type="ORF">ACFPYI_01690</name>
</gene>
<protein>
    <submittedName>
        <fullName evidence="1">Uncharacterized protein</fullName>
    </submittedName>
</protein>
<name>A0ABD5RHK1_9EURY</name>
<sequence length="285" mass="31431">MRRTVIALWMDDPETTTIESASGQNTTLQVEDVQETLDGLRVYSGEAAHIGQESVDQPLIHGDGSIEMTTQSVETRTRAEWFAVPDAPTPFAAINTSDGDFVRSMLSRQTGAYLRDAEYYLTGLVDELEDRHDPTWWQVGWSDEDDPGESGMFYPNTYDDSDQAAEQFADRGLRRNLNQVGFSYFGEEIVRGTVAGSGYLELYSPSDWGVPEMARYLMTTAIPHAYVPETDTGGEAVQRTLGGGTTDDVSCDQCGRETDVEEIGDQELCIVCRDQRDESATGGTA</sequence>
<reference evidence="1 2" key="1">
    <citation type="journal article" date="2019" name="Int. J. Syst. Evol. Microbiol.">
        <title>The Global Catalogue of Microorganisms (GCM) 10K type strain sequencing project: providing services to taxonomists for standard genome sequencing and annotation.</title>
        <authorList>
            <consortium name="The Broad Institute Genomics Platform"/>
            <consortium name="The Broad Institute Genome Sequencing Center for Infectious Disease"/>
            <person name="Wu L."/>
            <person name="Ma J."/>
        </authorList>
    </citation>
    <scope>NUCLEOTIDE SEQUENCE [LARGE SCALE GENOMIC DNA]</scope>
    <source>
        <strain evidence="1 2">CGMCC 1.12543</strain>
    </source>
</reference>
<evidence type="ECO:0000313" key="2">
    <source>
        <dbReference type="Proteomes" id="UP001596099"/>
    </source>
</evidence>
<dbReference type="Proteomes" id="UP001596099">
    <property type="component" value="Unassembled WGS sequence"/>
</dbReference>
<organism evidence="1 2">
    <name type="scientific">Halomarina salina</name>
    <dbReference type="NCBI Taxonomy" id="1872699"/>
    <lineage>
        <taxon>Archaea</taxon>
        <taxon>Methanobacteriati</taxon>
        <taxon>Methanobacteriota</taxon>
        <taxon>Stenosarchaea group</taxon>
        <taxon>Halobacteria</taxon>
        <taxon>Halobacteriales</taxon>
        <taxon>Natronomonadaceae</taxon>
        <taxon>Halomarina</taxon>
    </lineage>
</organism>
<keyword evidence="2" id="KW-1185">Reference proteome</keyword>
<proteinExistence type="predicted"/>
<dbReference type="RefSeq" id="WP_247418659.1">
    <property type="nucleotide sequence ID" value="NZ_JALLGW010000002.1"/>
</dbReference>
<evidence type="ECO:0000313" key="1">
    <source>
        <dbReference type="EMBL" id="MFC5970032.1"/>
    </source>
</evidence>
<comment type="caution">
    <text evidence="1">The sequence shown here is derived from an EMBL/GenBank/DDBJ whole genome shotgun (WGS) entry which is preliminary data.</text>
</comment>
<accession>A0ABD5RHK1</accession>
<dbReference type="AlphaFoldDB" id="A0ABD5RHK1"/>